<dbReference type="RefSeq" id="WP_224055503.1">
    <property type="nucleotide sequence ID" value="NZ_AP025145.1"/>
</dbReference>
<comment type="caution">
    <text evidence="1">The sequence shown here is derived from an EMBL/GenBank/DDBJ whole genome shotgun (WGS) entry which is preliminary data.</text>
</comment>
<protein>
    <recommendedName>
        <fullName evidence="3">N-acetyltransferase</fullName>
    </recommendedName>
</protein>
<evidence type="ECO:0000313" key="1">
    <source>
        <dbReference type="EMBL" id="GLQ74135.1"/>
    </source>
</evidence>
<reference evidence="2" key="1">
    <citation type="journal article" date="2019" name="Int. J. Syst. Evol. Microbiol.">
        <title>The Global Catalogue of Microorganisms (GCM) 10K type strain sequencing project: providing services to taxonomists for standard genome sequencing and annotation.</title>
        <authorList>
            <consortium name="The Broad Institute Genomics Platform"/>
            <consortium name="The Broad Institute Genome Sequencing Center for Infectious Disease"/>
            <person name="Wu L."/>
            <person name="Ma J."/>
        </authorList>
    </citation>
    <scope>NUCLEOTIDE SEQUENCE [LARGE SCALE GENOMIC DNA]</scope>
    <source>
        <strain evidence="2">NBRC 15640</strain>
    </source>
</reference>
<accession>A0AAV5NUK1</accession>
<gene>
    <name evidence="1" type="ORF">GCM10007932_34960</name>
</gene>
<proteinExistence type="predicted"/>
<dbReference type="Proteomes" id="UP001156690">
    <property type="component" value="Unassembled WGS sequence"/>
</dbReference>
<name>A0AAV5NUK1_9VIBR</name>
<evidence type="ECO:0000313" key="2">
    <source>
        <dbReference type="Proteomes" id="UP001156690"/>
    </source>
</evidence>
<keyword evidence="2" id="KW-1185">Reference proteome</keyword>
<dbReference type="EMBL" id="BSNX01000054">
    <property type="protein sequence ID" value="GLQ74135.1"/>
    <property type="molecule type" value="Genomic_DNA"/>
</dbReference>
<evidence type="ECO:0008006" key="3">
    <source>
        <dbReference type="Google" id="ProtNLM"/>
    </source>
</evidence>
<sequence length="58" mass="6525">MCKSAIFKLAQSIDLIQVKVFIASDNVGSQKVAHKLGWQIKCTAENEFESGHLYQIRT</sequence>
<dbReference type="AlphaFoldDB" id="A0AAV5NUK1"/>
<organism evidence="1 2">
    <name type="scientific">Vibrio penaeicida</name>
    <dbReference type="NCBI Taxonomy" id="104609"/>
    <lineage>
        <taxon>Bacteria</taxon>
        <taxon>Pseudomonadati</taxon>
        <taxon>Pseudomonadota</taxon>
        <taxon>Gammaproteobacteria</taxon>
        <taxon>Vibrionales</taxon>
        <taxon>Vibrionaceae</taxon>
        <taxon>Vibrio</taxon>
    </lineage>
</organism>